<comment type="similarity">
    <text evidence="2">Belongs to the autoinducer-2 exporter (AI-2E) (TC 2.A.86) family.</text>
</comment>
<evidence type="ECO:0000256" key="4">
    <source>
        <dbReference type="ARBA" id="ARBA00022475"/>
    </source>
</evidence>
<dbReference type="PANTHER" id="PTHR21716">
    <property type="entry name" value="TRANSMEMBRANE PROTEIN"/>
    <property type="match status" value="1"/>
</dbReference>
<reference evidence="9" key="1">
    <citation type="submission" date="2018-06" db="EMBL/GenBank/DDBJ databases">
        <authorList>
            <person name="Zhirakovskaya E."/>
        </authorList>
    </citation>
    <scope>NUCLEOTIDE SEQUENCE</scope>
</reference>
<evidence type="ECO:0000256" key="7">
    <source>
        <dbReference type="ARBA" id="ARBA00023136"/>
    </source>
</evidence>
<sequence>MTDVSPISPAPHPLGDGPPPWLKRAGWELLGVLVAAYALYEVSRQLRGFFIQIAIAVFIAIALDPGVTILEKRGWRRGVATGALFGLIVLGSTLFVALMIPLIVDQAGTLVDLAPTYVDQIGTFAERFGFDAASGTTAALDALRANVTSLAGGIAGSLVGLSGKLVNTLFQTLTIGLFAFYLTADAPRVRRALLSLLPPRHQAEVLRGLEIAIDKTGAYFYSRALLALVGAGIAWAVFAALGIPFSLALALWFGVLSQFIPVVGTYIGGILPLLIGLLESPSAALGVLVFMIVYQMIENYLLAPKITAHTMELHPAVAFGSAIVGASLMGAIGAFIALPAAATTQAFVAAFLDRHDLIESDLLGGEANDSAEPEDV</sequence>
<dbReference type="PANTHER" id="PTHR21716:SF53">
    <property type="entry name" value="PERMEASE PERM-RELATED"/>
    <property type="match status" value="1"/>
</dbReference>
<feature type="transmembrane region" description="Helical" evidence="8">
    <location>
        <begin position="259"/>
        <end position="278"/>
    </location>
</feature>
<keyword evidence="7 8" id="KW-0472">Membrane</keyword>
<dbReference type="AlphaFoldDB" id="A0A3B0TRE2"/>
<feature type="transmembrane region" description="Helical" evidence="8">
    <location>
        <begin position="225"/>
        <end position="253"/>
    </location>
</feature>
<dbReference type="InterPro" id="IPR002549">
    <property type="entry name" value="AI-2E-like"/>
</dbReference>
<keyword evidence="5 8" id="KW-0812">Transmembrane</keyword>
<evidence type="ECO:0000313" key="9">
    <source>
        <dbReference type="EMBL" id="VAW09606.1"/>
    </source>
</evidence>
<dbReference type="EMBL" id="UOEK01000613">
    <property type="protein sequence ID" value="VAW09606.1"/>
    <property type="molecule type" value="Genomic_DNA"/>
</dbReference>
<evidence type="ECO:0000256" key="1">
    <source>
        <dbReference type="ARBA" id="ARBA00004651"/>
    </source>
</evidence>
<keyword evidence="4" id="KW-1003">Cell membrane</keyword>
<dbReference type="Pfam" id="PF01594">
    <property type="entry name" value="AI-2E_transport"/>
    <property type="match status" value="1"/>
</dbReference>
<evidence type="ECO:0000256" key="2">
    <source>
        <dbReference type="ARBA" id="ARBA00009773"/>
    </source>
</evidence>
<evidence type="ECO:0000256" key="6">
    <source>
        <dbReference type="ARBA" id="ARBA00022989"/>
    </source>
</evidence>
<protein>
    <recommendedName>
        <fullName evidence="10">AI-2E family transporter</fullName>
    </recommendedName>
</protein>
<keyword evidence="6 8" id="KW-1133">Transmembrane helix</keyword>
<dbReference type="GO" id="GO:0005886">
    <property type="term" value="C:plasma membrane"/>
    <property type="evidence" value="ECO:0007669"/>
    <property type="project" value="UniProtKB-SubCell"/>
</dbReference>
<feature type="transmembrane region" description="Helical" evidence="8">
    <location>
        <begin position="315"/>
        <end position="338"/>
    </location>
</feature>
<feature type="transmembrane region" description="Helical" evidence="8">
    <location>
        <begin position="165"/>
        <end position="184"/>
    </location>
</feature>
<evidence type="ECO:0000256" key="3">
    <source>
        <dbReference type="ARBA" id="ARBA00022448"/>
    </source>
</evidence>
<evidence type="ECO:0000256" key="8">
    <source>
        <dbReference type="SAM" id="Phobius"/>
    </source>
</evidence>
<evidence type="ECO:0008006" key="10">
    <source>
        <dbReference type="Google" id="ProtNLM"/>
    </source>
</evidence>
<name>A0A3B0TRE2_9ZZZZ</name>
<feature type="transmembrane region" description="Helical" evidence="8">
    <location>
        <begin position="82"/>
        <end position="104"/>
    </location>
</feature>
<accession>A0A3B0TRE2</accession>
<gene>
    <name evidence="9" type="ORF">MNBD_ACTINO02-3132</name>
</gene>
<dbReference type="GO" id="GO:0055085">
    <property type="term" value="P:transmembrane transport"/>
    <property type="evidence" value="ECO:0007669"/>
    <property type="project" value="TreeGrafter"/>
</dbReference>
<feature type="transmembrane region" description="Helical" evidence="8">
    <location>
        <begin position="285"/>
        <end position="303"/>
    </location>
</feature>
<feature type="transmembrane region" description="Helical" evidence="8">
    <location>
        <begin position="49"/>
        <end position="70"/>
    </location>
</feature>
<proteinExistence type="inferred from homology"/>
<organism evidence="9">
    <name type="scientific">hydrothermal vent metagenome</name>
    <dbReference type="NCBI Taxonomy" id="652676"/>
    <lineage>
        <taxon>unclassified sequences</taxon>
        <taxon>metagenomes</taxon>
        <taxon>ecological metagenomes</taxon>
    </lineage>
</organism>
<keyword evidence="3" id="KW-0813">Transport</keyword>
<comment type="subcellular location">
    <subcellularLocation>
        <location evidence="1">Cell membrane</location>
        <topology evidence="1">Multi-pass membrane protein</topology>
    </subcellularLocation>
</comment>
<evidence type="ECO:0000256" key="5">
    <source>
        <dbReference type="ARBA" id="ARBA00022692"/>
    </source>
</evidence>